<accession>A0A6I1MJU8</accession>
<feature type="domain" description="SipL SPOCS" evidence="1">
    <location>
        <begin position="288"/>
        <end position="383"/>
    </location>
</feature>
<dbReference type="RefSeq" id="WP_152888534.1">
    <property type="nucleotide sequence ID" value="NZ_WHJC01000049.1"/>
</dbReference>
<dbReference type="OrthoDB" id="1756731at2"/>
<comment type="caution">
    <text evidence="2">The sequence shown here is derived from an EMBL/GenBank/DDBJ whole genome shotgun (WGS) entry which is preliminary data.</text>
</comment>
<evidence type="ECO:0000259" key="1">
    <source>
        <dbReference type="Pfam" id="PF12673"/>
    </source>
</evidence>
<name>A0A6I1MJU8_9CLOT</name>
<sequence length="409" mass="45821">MSYDCMTKKDPCECIPNPPTFTGPRQINGEMIDNSSIFFGGLCTPEEFKLDNANFWTELSVNGTICVPEVKPCIESIDSINTKIEILKTEVIITPAIYRNVTDDSIDVTNSVRNLEGKITTGRKLIVEGLLCFSVTYVSTNLNQSVHSFHGQIPFSAYIIVPYQIGRTDSLDINYQIASCLEDVMVKAVNERCISICAAFVLQAIPSDKMCDDSYLTDSGIPCNFNINSNCNHEYPCMDHEPMFYGVCSLKKIKPILDVTQVNRNTSNCQWTELFVPEILNIPDHKPDIEQILSVTSNLDIICQKVILSPQAERNHENLVLTGKKLVIEAVLRQRITYVSTSDCHSVHSAHFDIPLSALIVVHPNTNLTDKFRITACIEHIYACALNPRQIFKNTTLFLKADNITCINP</sequence>
<evidence type="ECO:0000313" key="3">
    <source>
        <dbReference type="Proteomes" id="UP000430345"/>
    </source>
</evidence>
<evidence type="ECO:0000313" key="2">
    <source>
        <dbReference type="EMBL" id="MPQ43214.1"/>
    </source>
</evidence>
<proteinExistence type="predicted"/>
<organism evidence="2 3">
    <name type="scientific">Clostridium tarantellae</name>
    <dbReference type="NCBI Taxonomy" id="39493"/>
    <lineage>
        <taxon>Bacteria</taxon>
        <taxon>Bacillati</taxon>
        <taxon>Bacillota</taxon>
        <taxon>Clostridia</taxon>
        <taxon>Eubacteriales</taxon>
        <taxon>Clostridiaceae</taxon>
        <taxon>Clostridium</taxon>
    </lineage>
</organism>
<gene>
    <name evidence="2" type="ORF">GBZ86_05485</name>
</gene>
<protein>
    <submittedName>
        <fullName evidence="2">DUF3794 domain-containing protein</fullName>
    </submittedName>
</protein>
<dbReference type="InterPro" id="IPR024300">
    <property type="entry name" value="SipL_SPOCS_dom"/>
</dbReference>
<feature type="domain" description="SipL SPOCS" evidence="1">
    <location>
        <begin position="107"/>
        <end position="177"/>
    </location>
</feature>
<dbReference type="Proteomes" id="UP000430345">
    <property type="component" value="Unassembled WGS sequence"/>
</dbReference>
<keyword evidence="3" id="KW-1185">Reference proteome</keyword>
<dbReference type="AlphaFoldDB" id="A0A6I1MJU8"/>
<dbReference type="Pfam" id="PF12673">
    <property type="entry name" value="SipL"/>
    <property type="match status" value="2"/>
</dbReference>
<reference evidence="2 3" key="1">
    <citation type="submission" date="2019-10" db="EMBL/GenBank/DDBJ databases">
        <title>The Genome Sequence of Clostridium tarantellae Isolated from Fish Brain.</title>
        <authorList>
            <person name="Bano L."/>
            <person name="Kiel M."/>
            <person name="Sales G."/>
            <person name="Doxey A.C."/>
            <person name="Mansfield M.J."/>
            <person name="Schiavone M."/>
            <person name="Rossetto O."/>
            <person name="Pirazzini M."/>
            <person name="Dobrindt U."/>
            <person name="Montecucco C."/>
        </authorList>
    </citation>
    <scope>NUCLEOTIDE SEQUENCE [LARGE SCALE GENOMIC DNA]</scope>
    <source>
        <strain evidence="2 3">DSM 3997</strain>
    </source>
</reference>
<dbReference type="EMBL" id="WHJC01000049">
    <property type="protein sequence ID" value="MPQ43214.1"/>
    <property type="molecule type" value="Genomic_DNA"/>
</dbReference>